<protein>
    <submittedName>
        <fullName evidence="10">Phosphatidylinositol 3-kinase</fullName>
    </submittedName>
</protein>
<dbReference type="SMART" id="SM00146">
    <property type="entry name" value="PI3Kc"/>
    <property type="match status" value="1"/>
</dbReference>
<evidence type="ECO:0000313" key="10">
    <source>
        <dbReference type="EMBL" id="KYQ91670.1"/>
    </source>
</evidence>
<dbReference type="Pfam" id="PF00454">
    <property type="entry name" value="PI3_PI4_kinase"/>
    <property type="match status" value="1"/>
</dbReference>
<feature type="domain" description="PI3K/PI4K catalytic" evidence="8">
    <location>
        <begin position="629"/>
        <end position="904"/>
    </location>
</feature>
<dbReference type="InParanoid" id="A0A151ZCJ9"/>
<dbReference type="InterPro" id="IPR000403">
    <property type="entry name" value="PI3/4_kinase_cat_dom"/>
</dbReference>
<dbReference type="Gene3D" id="3.30.1010.10">
    <property type="entry name" value="Phosphatidylinositol 3-kinase Catalytic Subunit, Chain A, domain 4"/>
    <property type="match status" value="1"/>
</dbReference>
<gene>
    <name evidence="10" type="ORF">DLAC_07446</name>
</gene>
<evidence type="ECO:0000256" key="1">
    <source>
        <dbReference type="ARBA" id="ARBA00022679"/>
    </source>
</evidence>
<dbReference type="GO" id="GO:0034271">
    <property type="term" value="C:phosphatidylinositol 3-kinase complex, class III, type I"/>
    <property type="evidence" value="ECO:0007669"/>
    <property type="project" value="TreeGrafter"/>
</dbReference>
<dbReference type="GO" id="GO:0048015">
    <property type="term" value="P:phosphatidylinositol-mediated signaling"/>
    <property type="evidence" value="ECO:0007669"/>
    <property type="project" value="TreeGrafter"/>
</dbReference>
<dbReference type="GO" id="GO:0016303">
    <property type="term" value="F:1-phosphatidylinositol-3-kinase activity"/>
    <property type="evidence" value="ECO:0007669"/>
    <property type="project" value="TreeGrafter"/>
</dbReference>
<dbReference type="Gene3D" id="1.10.1070.11">
    <property type="entry name" value="Phosphatidylinositol 3-/4-kinase, catalytic domain"/>
    <property type="match status" value="1"/>
</dbReference>
<reference evidence="10 11" key="1">
    <citation type="submission" date="2015-12" db="EMBL/GenBank/DDBJ databases">
        <title>Dictyostelia acquired genes for synthesis and detection of signals that induce cell-type specialization by lateral gene transfer from prokaryotes.</title>
        <authorList>
            <person name="Gloeckner G."/>
            <person name="Schaap P."/>
        </authorList>
    </citation>
    <scope>NUCLEOTIDE SEQUENCE [LARGE SCALE GENOMIC DNA]</scope>
    <source>
        <strain evidence="10 11">TK</strain>
    </source>
</reference>
<dbReference type="Pfam" id="PF00613">
    <property type="entry name" value="PI3Ka"/>
    <property type="match status" value="1"/>
</dbReference>
<dbReference type="InterPro" id="IPR036940">
    <property type="entry name" value="PI3/4_kinase_cat_sf"/>
</dbReference>
<dbReference type="Proteomes" id="UP000076078">
    <property type="component" value="Unassembled WGS sequence"/>
</dbReference>
<dbReference type="InterPro" id="IPR018936">
    <property type="entry name" value="PI3/4_kinase_CS"/>
</dbReference>
<dbReference type="GO" id="GO:0000407">
    <property type="term" value="C:phagophore assembly site"/>
    <property type="evidence" value="ECO:0007669"/>
    <property type="project" value="TreeGrafter"/>
</dbReference>
<dbReference type="SMART" id="SM00064">
    <property type="entry name" value="FYVE"/>
    <property type="match status" value="1"/>
</dbReference>
<dbReference type="InterPro" id="IPR017455">
    <property type="entry name" value="Znf_FYVE-rel"/>
</dbReference>
<evidence type="ECO:0000256" key="4">
    <source>
        <dbReference type="ARBA" id="ARBA00022777"/>
    </source>
</evidence>
<dbReference type="SUPFAM" id="SSF57903">
    <property type="entry name" value="FYVE/PHD zinc finger"/>
    <property type="match status" value="1"/>
</dbReference>
<keyword evidence="2" id="KW-0479">Metal-binding</keyword>
<dbReference type="Pfam" id="PF01363">
    <property type="entry name" value="FYVE"/>
    <property type="match status" value="1"/>
</dbReference>
<evidence type="ECO:0000259" key="8">
    <source>
        <dbReference type="PROSITE" id="PS50290"/>
    </source>
</evidence>
<dbReference type="SUPFAM" id="SSF56112">
    <property type="entry name" value="Protein kinase-like (PK-like)"/>
    <property type="match status" value="1"/>
</dbReference>
<evidence type="ECO:0000313" key="11">
    <source>
        <dbReference type="Proteomes" id="UP000076078"/>
    </source>
</evidence>
<keyword evidence="4 10" id="KW-0418">Kinase</keyword>
<dbReference type="PROSITE" id="PS50290">
    <property type="entry name" value="PI3_4_KINASE_3"/>
    <property type="match status" value="1"/>
</dbReference>
<dbReference type="GO" id="GO:0005777">
    <property type="term" value="C:peroxisome"/>
    <property type="evidence" value="ECO:0007669"/>
    <property type="project" value="TreeGrafter"/>
</dbReference>
<dbReference type="EMBL" id="LODT01000034">
    <property type="protein sequence ID" value="KYQ91670.1"/>
    <property type="molecule type" value="Genomic_DNA"/>
</dbReference>
<proteinExistence type="predicted"/>
<dbReference type="InterPro" id="IPR011011">
    <property type="entry name" value="Znf_FYVE_PHD"/>
</dbReference>
<dbReference type="PANTHER" id="PTHR10048">
    <property type="entry name" value="PHOSPHATIDYLINOSITOL KINASE"/>
    <property type="match status" value="1"/>
</dbReference>
<dbReference type="PANTHER" id="PTHR10048:SF66">
    <property type="entry name" value="PHOSPHATIDYLINOSITOL 3-KINASE"/>
    <property type="match status" value="1"/>
</dbReference>
<keyword evidence="5" id="KW-0862">Zinc</keyword>
<dbReference type="InterPro" id="IPR042236">
    <property type="entry name" value="PI3K_accessory_sf"/>
</dbReference>
<sequence>MGDNIGYPTISNSYKGVNKVLITFGGGRFSRECSPNFALASMLIDRALSENQPGLTTVVIRLPESLPVSEEILKAILSFLQLLTNSILQKIPESKKKSLYEHFRIHKLGEVLPSLVLVSEYFEVVDDFLIKALTKTFEKDLLNRVDIDEAKQFFGVSDTFSDEEKKEIQKENPFHYDKIYKVNGLLYNSLPDIKRYEKSGDEIELPPDIVKALLPRKPETSLNISTSHCHKCKSEISGYLKTYINFQETRHHCRDCGLIFCSKCSSEQVDGTDLKKQRYFGYFDSFYSKKRVCVDCANTIRDNTHYGEIVKMLEILSFKFDILRRFAAVCPKWRKATILYLSNVRMIQYSYSNKFSVYDKKVLWRNRDWFQSHSLWMLKLLTSIDYQNKSPEKINKFCNENLLYHQHQYHEEQHQHHLEEGEEDLDNIVTGNINNNNNNNNKRVPIIKERMIDCYFLMCSSSCKTEISCIHVVPLLDQNVTNLKVRQFAVKKLEEMGEDIQFILPQLVYLLRYEPVGSSDLSDFLFRKAAKSSNIAYSLLWELKISQKSQQYELRYEYLKSELIRQLTLVNPELTRSYVLGFELPYILQQHPISDSPDFQYLQALQKFSDSKEKIKFPGEPDYYIDSFNISETKIKNSATKPMVLSCNCIHSKTGEKVKRTIMFKKDDVRVDQLILNLISVMSKLLEHPPKKPKMSLIPPVTYRIQPTGNDYGFIQMVENATTLNNINNNNKDSQWRMGTYLHYCQTAQGQQVDVKKVFSVSLATWIIITHLLGVGDRHDENVMVTNTGQIFHIDYGFILGREPKPISNYIRFDKSFQDVFSSDPDVKEFRDTCVEVFGILRKEPQYFLYHLLFLTRFDPIIGGRFDEKYIEEEVAARFLPGFSDEDASNFVRHLLTSNFDSFTQNFVDFFRAKKNSTTQTLKEIRNVNLGDFIKSMPNLWNPSPKVDDQNKI</sequence>
<dbReference type="GO" id="GO:0008270">
    <property type="term" value="F:zinc ion binding"/>
    <property type="evidence" value="ECO:0007669"/>
    <property type="project" value="UniProtKB-KW"/>
</dbReference>
<keyword evidence="1" id="KW-0808">Transferase</keyword>
<evidence type="ECO:0000256" key="6">
    <source>
        <dbReference type="PROSITE-ProRule" id="PRU00091"/>
    </source>
</evidence>
<organism evidence="10 11">
    <name type="scientific">Tieghemostelium lacteum</name>
    <name type="common">Slime mold</name>
    <name type="synonym">Dictyostelium lacteum</name>
    <dbReference type="NCBI Taxonomy" id="361077"/>
    <lineage>
        <taxon>Eukaryota</taxon>
        <taxon>Amoebozoa</taxon>
        <taxon>Evosea</taxon>
        <taxon>Eumycetozoa</taxon>
        <taxon>Dictyostelia</taxon>
        <taxon>Dictyosteliales</taxon>
        <taxon>Raperosteliaceae</taxon>
        <taxon>Tieghemostelium</taxon>
    </lineage>
</organism>
<dbReference type="PROSITE" id="PS51545">
    <property type="entry name" value="PIK_HELICAL"/>
    <property type="match status" value="1"/>
</dbReference>
<keyword evidence="3 6" id="KW-0863">Zinc-finger</keyword>
<dbReference type="InterPro" id="IPR016024">
    <property type="entry name" value="ARM-type_fold"/>
</dbReference>
<dbReference type="SMART" id="SM00145">
    <property type="entry name" value="PI3Ka"/>
    <property type="match status" value="1"/>
</dbReference>
<dbReference type="OMA" id="IFHIDYG"/>
<evidence type="ECO:0000256" key="5">
    <source>
        <dbReference type="ARBA" id="ARBA00022833"/>
    </source>
</evidence>
<dbReference type="InterPro" id="IPR011009">
    <property type="entry name" value="Kinase-like_dom_sf"/>
</dbReference>
<evidence type="ECO:0000259" key="9">
    <source>
        <dbReference type="PROSITE" id="PS51545"/>
    </source>
</evidence>
<feature type="domain" description="FYVE-type" evidence="7">
    <location>
        <begin position="223"/>
        <end position="301"/>
    </location>
</feature>
<dbReference type="InterPro" id="IPR013083">
    <property type="entry name" value="Znf_RING/FYVE/PHD"/>
</dbReference>
<accession>A0A151ZCJ9</accession>
<dbReference type="SUPFAM" id="SSF48371">
    <property type="entry name" value="ARM repeat"/>
    <property type="match status" value="1"/>
</dbReference>
<dbReference type="Gene3D" id="1.25.40.70">
    <property type="entry name" value="Phosphatidylinositol 3-kinase, accessory domain (PIK)"/>
    <property type="match status" value="1"/>
</dbReference>
<dbReference type="CDD" id="cd00065">
    <property type="entry name" value="FYVE_like_SF"/>
    <property type="match status" value="1"/>
</dbReference>
<dbReference type="FunCoup" id="A0A151ZCJ9">
    <property type="interactions" value="1"/>
</dbReference>
<dbReference type="STRING" id="361077.A0A151ZCJ9"/>
<dbReference type="GO" id="GO:0005768">
    <property type="term" value="C:endosome"/>
    <property type="evidence" value="ECO:0007669"/>
    <property type="project" value="TreeGrafter"/>
</dbReference>
<dbReference type="GO" id="GO:0034272">
    <property type="term" value="C:phosphatidylinositol 3-kinase complex, class III, type II"/>
    <property type="evidence" value="ECO:0007669"/>
    <property type="project" value="TreeGrafter"/>
</dbReference>
<dbReference type="InterPro" id="IPR001263">
    <property type="entry name" value="PI3K_accessory_dom"/>
</dbReference>
<dbReference type="OrthoDB" id="67688at2759"/>
<dbReference type="PROSITE" id="PS50178">
    <property type="entry name" value="ZF_FYVE"/>
    <property type="match status" value="1"/>
</dbReference>
<dbReference type="InterPro" id="IPR000306">
    <property type="entry name" value="Znf_FYVE"/>
</dbReference>
<keyword evidence="11" id="KW-1185">Reference proteome</keyword>
<dbReference type="GO" id="GO:0000045">
    <property type="term" value="P:autophagosome assembly"/>
    <property type="evidence" value="ECO:0007669"/>
    <property type="project" value="TreeGrafter"/>
</dbReference>
<name>A0A151ZCJ9_TIELA</name>
<evidence type="ECO:0000256" key="3">
    <source>
        <dbReference type="ARBA" id="ARBA00022771"/>
    </source>
</evidence>
<dbReference type="GO" id="GO:0006897">
    <property type="term" value="P:endocytosis"/>
    <property type="evidence" value="ECO:0007669"/>
    <property type="project" value="TreeGrafter"/>
</dbReference>
<dbReference type="PROSITE" id="PS00916">
    <property type="entry name" value="PI3_4_KINASE_2"/>
    <property type="match status" value="1"/>
</dbReference>
<feature type="domain" description="PIK helical" evidence="9">
    <location>
        <begin position="377"/>
        <end position="566"/>
    </location>
</feature>
<dbReference type="AlphaFoldDB" id="A0A151ZCJ9"/>
<dbReference type="Gene3D" id="3.30.40.10">
    <property type="entry name" value="Zinc/RING finger domain, C3HC4 (zinc finger)"/>
    <property type="match status" value="1"/>
</dbReference>
<evidence type="ECO:0000256" key="2">
    <source>
        <dbReference type="ARBA" id="ARBA00022723"/>
    </source>
</evidence>
<comment type="caution">
    <text evidence="10">The sequence shown here is derived from an EMBL/GenBank/DDBJ whole genome shotgun (WGS) entry which is preliminary data.</text>
</comment>
<dbReference type="InterPro" id="IPR015433">
    <property type="entry name" value="PI3/4_kinase"/>
</dbReference>
<evidence type="ECO:0000259" key="7">
    <source>
        <dbReference type="PROSITE" id="PS50178"/>
    </source>
</evidence>